<dbReference type="InterPro" id="IPR001763">
    <property type="entry name" value="Rhodanese-like_dom"/>
</dbReference>
<dbReference type="RefSeq" id="WP_058031090.1">
    <property type="nucleotide sequence ID" value="NZ_CP013187.1"/>
</dbReference>
<dbReference type="InterPro" id="IPR045078">
    <property type="entry name" value="TST/MPST-like"/>
</dbReference>
<dbReference type="InterPro" id="IPR036873">
    <property type="entry name" value="Rhodanese-like_dom_sf"/>
</dbReference>
<dbReference type="Proteomes" id="UP000061457">
    <property type="component" value="Chromosome I"/>
</dbReference>
<dbReference type="STRING" id="161398.PP2015_2950"/>
<dbReference type="SUPFAM" id="SSF52821">
    <property type="entry name" value="Rhodanese/Cell cycle control phosphatase"/>
    <property type="match status" value="2"/>
</dbReference>
<keyword evidence="2" id="KW-0677">Repeat</keyword>
<dbReference type="SMART" id="SM00450">
    <property type="entry name" value="RHOD"/>
    <property type="match status" value="2"/>
</dbReference>
<accession>A0A0S2K5C0</accession>
<proteinExistence type="predicted"/>
<dbReference type="PANTHER" id="PTHR11364">
    <property type="entry name" value="THIOSULFATE SULFERTANSFERASE"/>
    <property type="match status" value="1"/>
</dbReference>
<keyword evidence="1 4" id="KW-0808">Transferase</keyword>
<evidence type="ECO:0000259" key="3">
    <source>
        <dbReference type="PROSITE" id="PS50206"/>
    </source>
</evidence>
<dbReference type="CDD" id="cd01449">
    <property type="entry name" value="TST_Repeat_2"/>
    <property type="match status" value="1"/>
</dbReference>
<dbReference type="OrthoDB" id="9781034at2"/>
<dbReference type="CDD" id="cd01448">
    <property type="entry name" value="TST_Repeat_1"/>
    <property type="match status" value="1"/>
</dbReference>
<keyword evidence="5" id="KW-1185">Reference proteome</keyword>
<dbReference type="AlphaFoldDB" id="A0A0S2K5C0"/>
<evidence type="ECO:0000256" key="1">
    <source>
        <dbReference type="ARBA" id="ARBA00022679"/>
    </source>
</evidence>
<evidence type="ECO:0000313" key="5">
    <source>
        <dbReference type="Proteomes" id="UP000061457"/>
    </source>
</evidence>
<keyword evidence="4" id="KW-0670">Pyruvate</keyword>
<evidence type="ECO:0000256" key="2">
    <source>
        <dbReference type="ARBA" id="ARBA00022737"/>
    </source>
</evidence>
<dbReference type="PROSITE" id="PS50206">
    <property type="entry name" value="RHODANESE_3"/>
    <property type="match status" value="2"/>
</dbReference>
<dbReference type="PATRIC" id="fig|161398.10.peg.3008"/>
<protein>
    <submittedName>
        <fullName evidence="4">3-mercaptopyruvate sulfurtransferase</fullName>
    </submittedName>
</protein>
<dbReference type="Gene3D" id="3.40.250.10">
    <property type="entry name" value="Rhodanese-like domain"/>
    <property type="match status" value="2"/>
</dbReference>
<dbReference type="PANTHER" id="PTHR11364:SF27">
    <property type="entry name" value="SULFURTRANSFERASE"/>
    <property type="match status" value="1"/>
</dbReference>
<organism evidence="4 5">
    <name type="scientific">Pseudoalteromonas phenolica</name>
    <dbReference type="NCBI Taxonomy" id="161398"/>
    <lineage>
        <taxon>Bacteria</taxon>
        <taxon>Pseudomonadati</taxon>
        <taxon>Pseudomonadota</taxon>
        <taxon>Gammaproteobacteria</taxon>
        <taxon>Alteromonadales</taxon>
        <taxon>Pseudoalteromonadaceae</taxon>
        <taxon>Pseudoalteromonas</taxon>
    </lineage>
</organism>
<sequence>MKNIRSCEWLNENIKRVHVFDAGIVSAGVKGAYCPQAIILGAKRFDIKDALCEPEAKLSSTMCGAQQFQAEMRQLGVNNTDTVIVYDDKGLFSAARAWWMFKSMGFDEVYVLDGGLVRWLELGLPTQAEYSQAKAIGDFVAHPKVGCFIDKHAVLNAIDDPNTLLLDARSYKRFTGEELEPRAGMISGHIPNSKSMHYASVLDESKCLKPISELHARLKALGAEDKSLQFSCGSGITACILAMIADECGYQDLAVYDGSWSEWGNAEHDLPIEVGEV</sequence>
<dbReference type="GO" id="GO:0004792">
    <property type="term" value="F:thiosulfate-cyanide sulfurtransferase activity"/>
    <property type="evidence" value="ECO:0007669"/>
    <property type="project" value="TreeGrafter"/>
</dbReference>
<feature type="domain" description="Rhodanese" evidence="3">
    <location>
        <begin position="39"/>
        <end position="128"/>
    </location>
</feature>
<name>A0A0S2K5C0_9GAMM</name>
<dbReference type="EMBL" id="CP013187">
    <property type="protein sequence ID" value="ALO43433.1"/>
    <property type="molecule type" value="Genomic_DNA"/>
</dbReference>
<reference evidence="4 5" key="1">
    <citation type="submission" date="2015-11" db="EMBL/GenBank/DDBJ databases">
        <authorList>
            <person name="Zhang Y."/>
            <person name="Guo Z."/>
        </authorList>
    </citation>
    <scope>NUCLEOTIDE SEQUENCE [LARGE SCALE GENOMIC DNA]</scope>
    <source>
        <strain evidence="4 5">KCTC 12086</strain>
    </source>
</reference>
<dbReference type="Pfam" id="PF00581">
    <property type="entry name" value="Rhodanese"/>
    <property type="match status" value="2"/>
</dbReference>
<evidence type="ECO:0000313" key="4">
    <source>
        <dbReference type="EMBL" id="ALO43433.1"/>
    </source>
</evidence>
<gene>
    <name evidence="4" type="ORF">PP2015_2950</name>
</gene>
<feature type="domain" description="Rhodanese" evidence="3">
    <location>
        <begin position="159"/>
        <end position="268"/>
    </location>
</feature>
<dbReference type="KEGG" id="pphe:PP2015_2950"/>